<accession>A0A0C3CCC4</accession>
<organism evidence="1 2">
    <name type="scientific">Oidiodendron maius (strain Zn)</name>
    <dbReference type="NCBI Taxonomy" id="913774"/>
    <lineage>
        <taxon>Eukaryota</taxon>
        <taxon>Fungi</taxon>
        <taxon>Dikarya</taxon>
        <taxon>Ascomycota</taxon>
        <taxon>Pezizomycotina</taxon>
        <taxon>Leotiomycetes</taxon>
        <taxon>Leotiomycetes incertae sedis</taxon>
        <taxon>Myxotrichaceae</taxon>
        <taxon>Oidiodendron</taxon>
    </lineage>
</organism>
<reference evidence="2" key="2">
    <citation type="submission" date="2015-01" db="EMBL/GenBank/DDBJ databases">
        <title>Evolutionary Origins and Diversification of the Mycorrhizal Mutualists.</title>
        <authorList>
            <consortium name="DOE Joint Genome Institute"/>
            <consortium name="Mycorrhizal Genomics Consortium"/>
            <person name="Kohler A."/>
            <person name="Kuo A."/>
            <person name="Nagy L.G."/>
            <person name="Floudas D."/>
            <person name="Copeland A."/>
            <person name="Barry K.W."/>
            <person name="Cichocki N."/>
            <person name="Veneault-Fourrey C."/>
            <person name="LaButti K."/>
            <person name="Lindquist E.A."/>
            <person name="Lipzen A."/>
            <person name="Lundell T."/>
            <person name="Morin E."/>
            <person name="Murat C."/>
            <person name="Riley R."/>
            <person name="Ohm R."/>
            <person name="Sun H."/>
            <person name="Tunlid A."/>
            <person name="Henrissat B."/>
            <person name="Grigoriev I.V."/>
            <person name="Hibbett D.S."/>
            <person name="Martin F."/>
        </authorList>
    </citation>
    <scope>NUCLEOTIDE SEQUENCE [LARGE SCALE GENOMIC DNA]</scope>
    <source>
        <strain evidence="2">Zn</strain>
    </source>
</reference>
<evidence type="ECO:0008006" key="3">
    <source>
        <dbReference type="Google" id="ProtNLM"/>
    </source>
</evidence>
<dbReference type="Proteomes" id="UP000054321">
    <property type="component" value="Unassembled WGS sequence"/>
</dbReference>
<dbReference type="HOGENOM" id="CLU_100997_5_0_1"/>
<dbReference type="SUPFAM" id="SSF54427">
    <property type="entry name" value="NTF2-like"/>
    <property type="match status" value="1"/>
</dbReference>
<dbReference type="OrthoDB" id="3511278at2759"/>
<dbReference type="AlphaFoldDB" id="A0A0C3CCC4"/>
<dbReference type="PANTHER" id="PTHR38436">
    <property type="entry name" value="POLYKETIDE CYCLASE SNOAL-LIKE DOMAIN"/>
    <property type="match status" value="1"/>
</dbReference>
<dbReference type="Pfam" id="PF07366">
    <property type="entry name" value="SnoaL"/>
    <property type="match status" value="1"/>
</dbReference>
<evidence type="ECO:0000313" key="1">
    <source>
        <dbReference type="EMBL" id="KIM96573.1"/>
    </source>
</evidence>
<gene>
    <name evidence="1" type="ORF">OIDMADRAFT_132267</name>
</gene>
<dbReference type="Gene3D" id="3.10.450.50">
    <property type="match status" value="1"/>
</dbReference>
<name>A0A0C3CCC4_OIDMZ</name>
<proteinExistence type="predicted"/>
<reference evidence="1 2" key="1">
    <citation type="submission" date="2014-04" db="EMBL/GenBank/DDBJ databases">
        <authorList>
            <consortium name="DOE Joint Genome Institute"/>
            <person name="Kuo A."/>
            <person name="Martino E."/>
            <person name="Perotto S."/>
            <person name="Kohler A."/>
            <person name="Nagy L.G."/>
            <person name="Floudas D."/>
            <person name="Copeland A."/>
            <person name="Barry K.W."/>
            <person name="Cichocki N."/>
            <person name="Veneault-Fourrey C."/>
            <person name="LaButti K."/>
            <person name="Lindquist E.A."/>
            <person name="Lipzen A."/>
            <person name="Lundell T."/>
            <person name="Morin E."/>
            <person name="Murat C."/>
            <person name="Sun H."/>
            <person name="Tunlid A."/>
            <person name="Henrissat B."/>
            <person name="Grigoriev I.V."/>
            <person name="Hibbett D.S."/>
            <person name="Martin F."/>
            <person name="Nordberg H.P."/>
            <person name="Cantor M.N."/>
            <person name="Hua S.X."/>
        </authorList>
    </citation>
    <scope>NUCLEOTIDE SEQUENCE [LARGE SCALE GENOMIC DNA]</scope>
    <source>
        <strain evidence="1 2">Zn</strain>
    </source>
</reference>
<dbReference type="GO" id="GO:0030638">
    <property type="term" value="P:polyketide metabolic process"/>
    <property type="evidence" value="ECO:0007669"/>
    <property type="project" value="InterPro"/>
</dbReference>
<dbReference type="PANTHER" id="PTHR38436:SF1">
    <property type="entry name" value="ESTER CYCLASE"/>
    <property type="match status" value="1"/>
</dbReference>
<sequence length="167" mass="18402">MSIEQTNKAIVGKYFDEYWAKGNVSIVDELCSDDFLISYPNHGPRRGKAEAKQMLSEFREAFPDLTFRAYDTPMIAEGDYVAARWVGGGKHTGVAFDDLAVGKLSKANTGKEIYFSGITLFTLKDGKITREIAEEGGLTVLQQLGLVPQPNPGKEIKYDAAGDQIYP</sequence>
<dbReference type="InParanoid" id="A0A0C3CCC4"/>
<dbReference type="InterPro" id="IPR032710">
    <property type="entry name" value="NTF2-like_dom_sf"/>
</dbReference>
<dbReference type="InterPro" id="IPR009959">
    <property type="entry name" value="Cyclase_SnoaL-like"/>
</dbReference>
<keyword evidence="2" id="KW-1185">Reference proteome</keyword>
<dbReference type="EMBL" id="KN832884">
    <property type="protein sequence ID" value="KIM96573.1"/>
    <property type="molecule type" value="Genomic_DNA"/>
</dbReference>
<evidence type="ECO:0000313" key="2">
    <source>
        <dbReference type="Proteomes" id="UP000054321"/>
    </source>
</evidence>
<protein>
    <recommendedName>
        <fullName evidence="3">SnoaL-like domain-containing protein</fullName>
    </recommendedName>
</protein>